<dbReference type="EMBL" id="VBPA01000108">
    <property type="protein sequence ID" value="TMQ71691.1"/>
    <property type="molecule type" value="Genomic_DNA"/>
</dbReference>
<dbReference type="InterPro" id="IPR046880">
    <property type="entry name" value="TPR-S"/>
</dbReference>
<reference evidence="1 2" key="1">
    <citation type="journal article" date="2019" name="Nat. Microbiol.">
        <title>Mediterranean grassland soil C-N compound turnover is dependent on rainfall and depth, and is mediated by genomically divergent microorganisms.</title>
        <authorList>
            <person name="Diamond S."/>
            <person name="Andeer P.F."/>
            <person name="Li Z."/>
            <person name="Crits-Christoph A."/>
            <person name="Burstein D."/>
            <person name="Anantharaman K."/>
            <person name="Lane K.R."/>
            <person name="Thomas B.C."/>
            <person name="Pan C."/>
            <person name="Northen T.R."/>
            <person name="Banfield J.F."/>
        </authorList>
    </citation>
    <scope>NUCLEOTIDE SEQUENCE [LARGE SCALE GENOMIC DNA]</scope>
    <source>
        <strain evidence="1">WS_10</strain>
    </source>
</reference>
<accession>A0A538U732</accession>
<organism evidence="1 2">
    <name type="scientific">Eiseniibacteriota bacterium</name>
    <dbReference type="NCBI Taxonomy" id="2212470"/>
    <lineage>
        <taxon>Bacteria</taxon>
        <taxon>Candidatus Eiseniibacteriota</taxon>
    </lineage>
</organism>
<sequence length="243" mass="27742">MKAAEQLANVSARLAWENVDKALRYRDEMRKQADAQPQTRPSRAAARRALVDAEKRLREASGTGQRLIQRSLALLHKLRAVEQTMERESLVGSAYKRRALVESVAGNRRRVEQALRQMKASYERARAIGRRSGERDLFYPASNCLVADVASNAGRRGWRLDRENLEVVRQSLQAKRGGGDEDFWSVVGAIEVRQYGALAGKRLTSQRRPLEKAYQDLHRRVRATRMWASVYDTAYLVLRNYGD</sequence>
<gene>
    <name evidence="1" type="ORF">E6K80_04820</name>
</gene>
<name>A0A538U732_UNCEI</name>
<evidence type="ECO:0000313" key="1">
    <source>
        <dbReference type="EMBL" id="TMQ71691.1"/>
    </source>
</evidence>
<evidence type="ECO:0000313" key="2">
    <source>
        <dbReference type="Proteomes" id="UP000319836"/>
    </source>
</evidence>
<comment type="caution">
    <text evidence="1">The sequence shown here is derived from an EMBL/GenBank/DDBJ whole genome shotgun (WGS) entry which is preliminary data.</text>
</comment>
<dbReference type="Pfam" id="PF20308">
    <property type="entry name" value="TPR-S"/>
    <property type="match status" value="1"/>
</dbReference>
<dbReference type="Proteomes" id="UP000319836">
    <property type="component" value="Unassembled WGS sequence"/>
</dbReference>
<protein>
    <submittedName>
        <fullName evidence="1">Uncharacterized protein</fullName>
    </submittedName>
</protein>
<dbReference type="AlphaFoldDB" id="A0A538U732"/>
<proteinExistence type="predicted"/>